<dbReference type="InterPro" id="IPR034122">
    <property type="entry name" value="Retropepsin-like_bacterial"/>
</dbReference>
<organism evidence="1 2">
    <name type="scientific">Psychroflexus halocasei</name>
    <dbReference type="NCBI Taxonomy" id="908615"/>
    <lineage>
        <taxon>Bacteria</taxon>
        <taxon>Pseudomonadati</taxon>
        <taxon>Bacteroidota</taxon>
        <taxon>Flavobacteriia</taxon>
        <taxon>Flavobacteriales</taxon>
        <taxon>Flavobacteriaceae</taxon>
        <taxon>Psychroflexus</taxon>
    </lineage>
</organism>
<name>A0A1H3VKP3_9FLAO</name>
<dbReference type="GO" id="GO:0006508">
    <property type="term" value="P:proteolysis"/>
    <property type="evidence" value="ECO:0007669"/>
    <property type="project" value="UniProtKB-KW"/>
</dbReference>
<keyword evidence="2" id="KW-1185">Reference proteome</keyword>
<dbReference type="Pfam" id="PF13650">
    <property type="entry name" value="Asp_protease_2"/>
    <property type="match status" value="1"/>
</dbReference>
<dbReference type="EMBL" id="FNQF01000001">
    <property type="protein sequence ID" value="SDZ74692.1"/>
    <property type="molecule type" value="Genomic_DNA"/>
</dbReference>
<reference evidence="1 2" key="1">
    <citation type="submission" date="2016-10" db="EMBL/GenBank/DDBJ databases">
        <authorList>
            <person name="de Groot N.N."/>
        </authorList>
    </citation>
    <scope>NUCLEOTIDE SEQUENCE [LARGE SCALE GENOMIC DNA]</scope>
    <source>
        <strain evidence="1 2">DSM 23581</strain>
    </source>
</reference>
<gene>
    <name evidence="1" type="ORF">SAMN05421540_101132</name>
</gene>
<sequence>MSSLKKFLQTKNYTSIKMTVTSTGHHQCQAIINGVEGSFIVDTGASSSCVDFKSADHFELLSEDSDVRAAGAGAINMLTKTSTDNHIEIGEWAQSKFKLVLFDLSHVNAALEEYDSECVNGIIGADLLKKSKAVIDYKTNRLYLKI</sequence>
<dbReference type="Gene3D" id="2.40.70.10">
    <property type="entry name" value="Acid Proteases"/>
    <property type="match status" value="1"/>
</dbReference>
<evidence type="ECO:0000313" key="1">
    <source>
        <dbReference type="EMBL" id="SDZ74692.1"/>
    </source>
</evidence>
<dbReference type="RefSeq" id="WP_093237959.1">
    <property type="nucleotide sequence ID" value="NZ_FNQF01000001.1"/>
</dbReference>
<protein>
    <submittedName>
        <fullName evidence="1">Aspartyl protease</fullName>
    </submittedName>
</protein>
<dbReference type="CDD" id="cd05483">
    <property type="entry name" value="retropepsin_like_bacteria"/>
    <property type="match status" value="1"/>
</dbReference>
<dbReference type="STRING" id="908615.SAMN05421540_101132"/>
<dbReference type="InterPro" id="IPR021109">
    <property type="entry name" value="Peptidase_aspartic_dom_sf"/>
</dbReference>
<evidence type="ECO:0000313" key="2">
    <source>
        <dbReference type="Proteomes" id="UP000198820"/>
    </source>
</evidence>
<dbReference type="Proteomes" id="UP000198820">
    <property type="component" value="Unassembled WGS sequence"/>
</dbReference>
<keyword evidence="1" id="KW-0378">Hydrolase</keyword>
<dbReference type="AlphaFoldDB" id="A0A1H3VKP3"/>
<accession>A0A1H3VKP3</accession>
<dbReference type="SUPFAM" id="SSF50630">
    <property type="entry name" value="Acid proteases"/>
    <property type="match status" value="1"/>
</dbReference>
<keyword evidence="1" id="KW-0645">Protease</keyword>
<proteinExistence type="predicted"/>
<dbReference type="GO" id="GO:0008233">
    <property type="term" value="F:peptidase activity"/>
    <property type="evidence" value="ECO:0007669"/>
    <property type="project" value="UniProtKB-KW"/>
</dbReference>